<evidence type="ECO:0000313" key="3">
    <source>
        <dbReference type="EMBL" id="TRY78179.1"/>
    </source>
</evidence>
<dbReference type="SUPFAM" id="SSF56436">
    <property type="entry name" value="C-type lectin-like"/>
    <property type="match status" value="1"/>
</dbReference>
<dbReference type="InterPro" id="IPR016187">
    <property type="entry name" value="CTDL_fold"/>
</dbReference>
<dbReference type="CDD" id="cd00037">
    <property type="entry name" value="CLECT"/>
    <property type="match status" value="1"/>
</dbReference>
<accession>A0A553PKK3</accession>
<dbReference type="Proteomes" id="UP000318571">
    <property type="component" value="Chromosome 11"/>
</dbReference>
<dbReference type="PANTHER" id="PTHR22801:SF63">
    <property type="entry name" value="C-TYPE LECTIN DOMAIN-CONTAINING PROTEIN"/>
    <property type="match status" value="1"/>
</dbReference>
<dbReference type="PROSITE" id="PS50041">
    <property type="entry name" value="C_TYPE_LECTIN_2"/>
    <property type="match status" value="1"/>
</dbReference>
<proteinExistence type="predicted"/>
<sequence>VELKHSDYSHAKWLDIKLPRKTVIKALLVETIKPKYLKSFFLKVAEADFAQPGQLEYIEFQPNMPGLFHVFHTSPENMDEIMSRTIPLIRPRMTRRFQIEIVESAPELAFNLEIIGMSGEKAYAANKYLESDHESNYAANLVQLKIITKSEHYFQVNVRVLDGAYVIQVSGNLVNDDIKTPIPWTKLRPTQTSTYEIELKYSERNLEVLFKNDVIGKYQFKQDEVISKFSHHSNGTTSRIQFTSVHQFGAFEEYMVNKGLELLQNSTDPSLMGLETVADKGEGLLFKLLGDSQKQNFGFIPFEFKQYCFETPNGNVRCVPGTGVMSTKAFGGSEHGQMAPSCPRGYTYVGKVCKRMFEPLKPHSYQSAQTYCDSDQIYVPTNQDQNRVFRAVMRHLSELKKIEGIWIGVKKTPEGEWLTDRDRTVNAKNSDWAPGYPKPDFSGDCVIASSAHGFKWINTHCSDLQSTLCALTRPQCPT</sequence>
<feature type="domain" description="C-type lectin" evidence="2">
    <location>
        <begin position="349"/>
        <end position="470"/>
    </location>
</feature>
<dbReference type="Gene3D" id="3.10.100.10">
    <property type="entry name" value="Mannose-Binding Protein A, subunit A"/>
    <property type="match status" value="1"/>
</dbReference>
<dbReference type="Pfam" id="PF00059">
    <property type="entry name" value="Lectin_C"/>
    <property type="match status" value="1"/>
</dbReference>
<evidence type="ECO:0000256" key="1">
    <source>
        <dbReference type="ARBA" id="ARBA00023157"/>
    </source>
</evidence>
<evidence type="ECO:0000259" key="2">
    <source>
        <dbReference type="PROSITE" id="PS50041"/>
    </source>
</evidence>
<reference evidence="3 4" key="1">
    <citation type="journal article" date="2018" name="Nat. Ecol. Evol.">
        <title>Genomic signatures of mitonuclear coevolution across populations of Tigriopus californicus.</title>
        <authorList>
            <person name="Barreto F.S."/>
            <person name="Watson E.T."/>
            <person name="Lima T.G."/>
            <person name="Willett C.S."/>
            <person name="Edmands S."/>
            <person name="Li W."/>
            <person name="Burton R.S."/>
        </authorList>
    </citation>
    <scope>NUCLEOTIDE SEQUENCE [LARGE SCALE GENOMIC DNA]</scope>
    <source>
        <strain evidence="3 4">San Diego</strain>
    </source>
</reference>
<feature type="non-terminal residue" evidence="3">
    <location>
        <position position="478"/>
    </location>
</feature>
<dbReference type="InterPro" id="IPR050801">
    <property type="entry name" value="Ca-Dep_Lectins_ImmuneDev"/>
</dbReference>
<dbReference type="SMART" id="SM00034">
    <property type="entry name" value="CLECT"/>
    <property type="match status" value="1"/>
</dbReference>
<protein>
    <recommendedName>
        <fullName evidence="2">C-type lectin domain-containing protein</fullName>
    </recommendedName>
</protein>
<organism evidence="3 4">
    <name type="scientific">Tigriopus californicus</name>
    <name type="common">Marine copepod</name>
    <dbReference type="NCBI Taxonomy" id="6832"/>
    <lineage>
        <taxon>Eukaryota</taxon>
        <taxon>Metazoa</taxon>
        <taxon>Ecdysozoa</taxon>
        <taxon>Arthropoda</taxon>
        <taxon>Crustacea</taxon>
        <taxon>Multicrustacea</taxon>
        <taxon>Hexanauplia</taxon>
        <taxon>Copepoda</taxon>
        <taxon>Harpacticoida</taxon>
        <taxon>Harpacticidae</taxon>
        <taxon>Tigriopus</taxon>
    </lineage>
</organism>
<dbReference type="AlphaFoldDB" id="A0A553PKK3"/>
<keyword evidence="1" id="KW-1015">Disulfide bond</keyword>
<gene>
    <name evidence="3" type="ORF">TCAL_06222</name>
</gene>
<keyword evidence="4" id="KW-1185">Reference proteome</keyword>
<dbReference type="PROSITE" id="PS00615">
    <property type="entry name" value="C_TYPE_LECTIN_1"/>
    <property type="match status" value="1"/>
</dbReference>
<feature type="non-terminal residue" evidence="3">
    <location>
        <position position="1"/>
    </location>
</feature>
<dbReference type="EMBL" id="VCGU01000003">
    <property type="protein sequence ID" value="TRY78179.1"/>
    <property type="molecule type" value="Genomic_DNA"/>
</dbReference>
<name>A0A553PKK3_TIGCA</name>
<dbReference type="InterPro" id="IPR018378">
    <property type="entry name" value="C-type_lectin_CS"/>
</dbReference>
<dbReference type="PANTHER" id="PTHR22801">
    <property type="entry name" value="LITHOSTATHINE"/>
    <property type="match status" value="1"/>
</dbReference>
<comment type="caution">
    <text evidence="3">The sequence shown here is derived from an EMBL/GenBank/DDBJ whole genome shotgun (WGS) entry which is preliminary data.</text>
</comment>
<evidence type="ECO:0000313" key="4">
    <source>
        <dbReference type="Proteomes" id="UP000318571"/>
    </source>
</evidence>
<dbReference type="InterPro" id="IPR001304">
    <property type="entry name" value="C-type_lectin-like"/>
</dbReference>
<dbReference type="InterPro" id="IPR016186">
    <property type="entry name" value="C-type_lectin-like/link_sf"/>
</dbReference>